<proteinExistence type="predicted"/>
<feature type="transmembrane region" description="Helical" evidence="6">
    <location>
        <begin position="25"/>
        <end position="45"/>
    </location>
</feature>
<organism evidence="8 9">
    <name type="scientific">Mycolicibacterium cosmeticum</name>
    <dbReference type="NCBI Taxonomy" id="258533"/>
    <lineage>
        <taxon>Bacteria</taxon>
        <taxon>Bacillati</taxon>
        <taxon>Actinomycetota</taxon>
        <taxon>Actinomycetes</taxon>
        <taxon>Mycobacteriales</taxon>
        <taxon>Mycobacteriaceae</taxon>
        <taxon>Mycolicibacterium</taxon>
    </lineage>
</organism>
<feature type="transmembrane region" description="Helical" evidence="6">
    <location>
        <begin position="66"/>
        <end position="92"/>
    </location>
</feature>
<protein>
    <submittedName>
        <fullName evidence="8">Pra</fullName>
    </submittedName>
</protein>
<evidence type="ECO:0000259" key="7">
    <source>
        <dbReference type="Pfam" id="PF06271"/>
    </source>
</evidence>
<evidence type="ECO:0000313" key="8">
    <source>
        <dbReference type="EMBL" id="CDO07757.1"/>
    </source>
</evidence>
<dbReference type="Proteomes" id="UP000028870">
    <property type="component" value="Unassembled WGS sequence"/>
</dbReference>
<dbReference type="OrthoDB" id="9793824at2"/>
<keyword evidence="3 6" id="KW-0812">Transmembrane</keyword>
<reference evidence="8" key="2">
    <citation type="submission" date="2014-03" db="EMBL/GenBank/DDBJ databases">
        <authorList>
            <person name="Urmite Genomes"/>
        </authorList>
    </citation>
    <scope>NUCLEOTIDE SEQUENCE</scope>
    <source>
        <strain evidence="8">DSM 44829</strain>
    </source>
</reference>
<dbReference type="InterPro" id="IPR051791">
    <property type="entry name" value="Pra-immunoreactive"/>
</dbReference>
<dbReference type="InterPro" id="IPR010432">
    <property type="entry name" value="RDD"/>
</dbReference>
<keyword evidence="5 6" id="KW-0472">Membrane</keyword>
<dbReference type="Pfam" id="PF06271">
    <property type="entry name" value="RDD"/>
    <property type="match status" value="1"/>
</dbReference>
<evidence type="ECO:0000256" key="5">
    <source>
        <dbReference type="ARBA" id="ARBA00023136"/>
    </source>
</evidence>
<evidence type="ECO:0000256" key="4">
    <source>
        <dbReference type="ARBA" id="ARBA00022989"/>
    </source>
</evidence>
<keyword evidence="9" id="KW-1185">Reference proteome</keyword>
<dbReference type="AlphaFoldDB" id="W9AXW1"/>
<keyword evidence="4 6" id="KW-1133">Transmembrane helix</keyword>
<evidence type="ECO:0000313" key="9">
    <source>
        <dbReference type="Proteomes" id="UP000028870"/>
    </source>
</evidence>
<evidence type="ECO:0000256" key="6">
    <source>
        <dbReference type="SAM" id="Phobius"/>
    </source>
</evidence>
<gene>
    <name evidence="8" type="primary">pra_2</name>
    <name evidence="8" type="ORF">BN977_02569</name>
</gene>
<dbReference type="eggNOG" id="COG1714">
    <property type="taxonomic scope" value="Bacteria"/>
</dbReference>
<reference evidence="8" key="1">
    <citation type="submission" date="2014-03" db="EMBL/GenBank/DDBJ databases">
        <title>Draft Genome Sequence of Mycobacterium cosmeticum DSM 44829.</title>
        <authorList>
            <person name="Croce O."/>
            <person name="Robert C."/>
            <person name="Raoult D."/>
            <person name="Drancourt M."/>
        </authorList>
    </citation>
    <scope>NUCLEOTIDE SEQUENCE [LARGE SCALE GENOMIC DNA]</scope>
    <source>
        <strain evidence="8">DSM 44829</strain>
    </source>
</reference>
<sequence>MTEQPLPQGAATANAAAYTPWLTRVLAFLIDYIPYGIILGIGYAVEALTQETACVSDTSEYNLGQFCATGNSTIGVAAFLLSAAVGLAYLLWNYGYKQGTTGSSIGKSVMKFKVVSEATGQPIGFGMSVVRQLAHVLDGLICYLGFLLPLIDAKRQTIADKVIKTVCVPVS</sequence>
<keyword evidence="2" id="KW-1003">Cell membrane</keyword>
<evidence type="ECO:0000256" key="2">
    <source>
        <dbReference type="ARBA" id="ARBA00022475"/>
    </source>
</evidence>
<dbReference type="PANTHER" id="PTHR36115">
    <property type="entry name" value="PROLINE-RICH ANTIGEN HOMOLOG-RELATED"/>
    <property type="match status" value="1"/>
</dbReference>
<dbReference type="STRING" id="258533.BN977_02569"/>
<evidence type="ECO:0000256" key="1">
    <source>
        <dbReference type="ARBA" id="ARBA00004651"/>
    </source>
</evidence>
<dbReference type="EMBL" id="CCBB010000001">
    <property type="protein sequence ID" value="CDO07757.1"/>
    <property type="molecule type" value="Genomic_DNA"/>
</dbReference>
<dbReference type="PANTHER" id="PTHR36115:SF6">
    <property type="entry name" value="PROLINE-RICH ANTIGEN HOMOLOG"/>
    <property type="match status" value="1"/>
</dbReference>
<name>W9AXW1_MYCCO</name>
<dbReference type="GO" id="GO:0005886">
    <property type="term" value="C:plasma membrane"/>
    <property type="evidence" value="ECO:0007669"/>
    <property type="project" value="UniProtKB-SubCell"/>
</dbReference>
<accession>W9AXW1</accession>
<comment type="subcellular location">
    <subcellularLocation>
        <location evidence="1">Cell membrane</location>
        <topology evidence="1">Multi-pass membrane protein</topology>
    </subcellularLocation>
</comment>
<evidence type="ECO:0000256" key="3">
    <source>
        <dbReference type="ARBA" id="ARBA00022692"/>
    </source>
</evidence>
<comment type="caution">
    <text evidence="8">The sequence shown here is derived from an EMBL/GenBank/DDBJ whole genome shotgun (WGS) entry which is preliminary data.</text>
</comment>
<feature type="domain" description="RDD" evidence="7">
    <location>
        <begin position="18"/>
        <end position="163"/>
    </location>
</feature>